<evidence type="ECO:0000313" key="2">
    <source>
        <dbReference type="Proteomes" id="UP000216035"/>
    </source>
</evidence>
<name>A0A256A0R6_9FLAO</name>
<accession>A0A256A0R6</accession>
<comment type="caution">
    <text evidence="1">The sequence shown here is derived from an EMBL/GenBank/DDBJ whole genome shotgun (WGS) entry which is preliminary data.</text>
</comment>
<gene>
    <name evidence="1" type="ORF">CHX27_03340</name>
</gene>
<dbReference type="EMBL" id="NOXX01000147">
    <property type="protein sequence ID" value="OYQ47229.1"/>
    <property type="molecule type" value="Genomic_DNA"/>
</dbReference>
<organism evidence="1 2">
    <name type="scientific">Flavobacterium aurantiibacter</name>
    <dbReference type="NCBI Taxonomy" id="2023067"/>
    <lineage>
        <taxon>Bacteria</taxon>
        <taxon>Pseudomonadati</taxon>
        <taxon>Bacteroidota</taxon>
        <taxon>Flavobacteriia</taxon>
        <taxon>Flavobacteriales</taxon>
        <taxon>Flavobacteriaceae</taxon>
        <taxon>Flavobacterium</taxon>
    </lineage>
</organism>
<protein>
    <submittedName>
        <fullName evidence="1">Uncharacterized protein</fullName>
    </submittedName>
</protein>
<sequence length="72" mass="7918">MGILGRNKTILNDISKKQLITWALRQAGCRANLSFVQAINFSNKLKLCAPKPALTQSPKPLACSLKHDTVNK</sequence>
<reference evidence="1 2" key="1">
    <citation type="submission" date="2017-07" db="EMBL/GenBank/DDBJ databases">
        <title>Flavobacterium cyanobacteriorum sp. nov., isolated from cyanobacterial aggregates in a eutrophic lake.</title>
        <authorList>
            <person name="Cai H."/>
        </authorList>
    </citation>
    <scope>NUCLEOTIDE SEQUENCE [LARGE SCALE GENOMIC DNA]</scope>
    <source>
        <strain evidence="1 2">TH167</strain>
    </source>
</reference>
<evidence type="ECO:0000313" key="1">
    <source>
        <dbReference type="EMBL" id="OYQ47229.1"/>
    </source>
</evidence>
<keyword evidence="2" id="KW-1185">Reference proteome</keyword>
<dbReference type="AlphaFoldDB" id="A0A256A0R6"/>
<dbReference type="Proteomes" id="UP000216035">
    <property type="component" value="Unassembled WGS sequence"/>
</dbReference>
<proteinExistence type="predicted"/>